<keyword evidence="5 8" id="KW-1133">Transmembrane helix</keyword>
<dbReference type="InterPro" id="IPR024041">
    <property type="entry name" value="NH4_transpt_AmtB-like_dom"/>
</dbReference>
<dbReference type="GO" id="GO:0008519">
    <property type="term" value="F:ammonium channel activity"/>
    <property type="evidence" value="ECO:0007669"/>
    <property type="project" value="InterPro"/>
</dbReference>
<feature type="transmembrane region" description="Helical" evidence="8">
    <location>
        <begin position="243"/>
        <end position="262"/>
    </location>
</feature>
<dbReference type="NCBIfam" id="TIGR03644">
    <property type="entry name" value="marine_trans_1"/>
    <property type="match status" value="1"/>
</dbReference>
<evidence type="ECO:0000256" key="5">
    <source>
        <dbReference type="ARBA" id="ARBA00022989"/>
    </source>
</evidence>
<feature type="transmembrane region" description="Helical" evidence="8">
    <location>
        <begin position="350"/>
        <end position="375"/>
    </location>
</feature>
<evidence type="ECO:0000256" key="4">
    <source>
        <dbReference type="ARBA" id="ARBA00022692"/>
    </source>
</evidence>
<keyword evidence="6 8" id="KW-0472">Membrane</keyword>
<sequence>MELSTTVIELRYALDTFFFLMSGALVMWMAAGFAMLEAGLVRSKNTTEILTKNICLYAIACTMYLLVGYNIMYVDNGAGGWLPSFGTLIGTQAEGADHSLESDFFFQVVFVATAMSVVSGAVAERMKLWSFLIFSVVLTAFIYPVEGYWTWGGGFLSEAGFSDFAGSGIVHMAGAAAALAGVLLLGARKGKYGKNGEIYPIPGSNMPLATLGTFILWFGWFGFNGGSQLMVSDFENATAVGQIFLNTNAAAAAGAIAALAVCKTTWGKADLTMVLNGALAGLVAITADPLSPSPVAAVIIGVVAGALVVFSIIALDKVKIDDPVGAISVHGVCGLFGLMVVPFSNADASFMTQLFGAAVIFGWVFAASFAVWGVLKATIGIRVTEEEELEGMDSHDCGVDAYPEFVSVK</sequence>
<dbReference type="RefSeq" id="WP_060989224.1">
    <property type="nucleotide sequence ID" value="NZ_CP131572.1"/>
</dbReference>
<evidence type="ECO:0000256" key="3">
    <source>
        <dbReference type="ARBA" id="ARBA00022448"/>
    </source>
</evidence>
<evidence type="ECO:0000256" key="8">
    <source>
        <dbReference type="SAM" id="Phobius"/>
    </source>
</evidence>
<comment type="caution">
    <text evidence="10">The sequence shown here is derived from an EMBL/GenBank/DDBJ whole genome shotgun (WGS) entry which is preliminary data.</text>
</comment>
<feature type="transmembrane region" description="Helical" evidence="8">
    <location>
        <begin position="206"/>
        <end position="223"/>
    </location>
</feature>
<evidence type="ECO:0000256" key="7">
    <source>
        <dbReference type="ARBA" id="ARBA00023177"/>
    </source>
</evidence>
<name>A0A2T3KX89_PHOLD</name>
<dbReference type="EMBL" id="PYNS01000004">
    <property type="protein sequence ID" value="PSV12093.1"/>
    <property type="molecule type" value="Genomic_DNA"/>
</dbReference>
<evidence type="ECO:0000313" key="11">
    <source>
        <dbReference type="Proteomes" id="UP000240530"/>
    </source>
</evidence>
<accession>A0A2T3KX89</accession>
<feature type="transmembrane region" description="Helical" evidence="8">
    <location>
        <begin position="269"/>
        <end position="287"/>
    </location>
</feature>
<proteinExistence type="inferred from homology"/>
<gene>
    <name evidence="10" type="ORF">C0W93_06770</name>
</gene>
<feature type="domain" description="Ammonium transporter AmtB-like" evidence="9">
    <location>
        <begin position="18"/>
        <end position="402"/>
    </location>
</feature>
<feature type="transmembrane region" description="Helical" evidence="8">
    <location>
        <begin position="165"/>
        <end position="185"/>
    </location>
</feature>
<dbReference type="Pfam" id="PF00909">
    <property type="entry name" value="Ammonium_transp"/>
    <property type="match status" value="1"/>
</dbReference>
<dbReference type="InterPro" id="IPR029020">
    <property type="entry name" value="Ammonium/urea_transptr"/>
</dbReference>
<keyword evidence="3" id="KW-0813">Transport</keyword>
<keyword evidence="4 8" id="KW-0812">Transmembrane</keyword>
<evidence type="ECO:0000256" key="6">
    <source>
        <dbReference type="ARBA" id="ARBA00023136"/>
    </source>
</evidence>
<reference evidence="10 11" key="1">
    <citation type="submission" date="2018-03" db="EMBL/GenBank/DDBJ databases">
        <title>Whole genome sequencing of Histamine producing bacteria.</title>
        <authorList>
            <person name="Butler K."/>
        </authorList>
    </citation>
    <scope>NUCLEOTIDE SEQUENCE [LARGE SCALE GENOMIC DNA]</scope>
    <source>
        <strain evidence="10 11">Res.4.1</strain>
    </source>
</reference>
<evidence type="ECO:0000259" key="9">
    <source>
        <dbReference type="Pfam" id="PF00909"/>
    </source>
</evidence>
<protein>
    <submittedName>
        <fullName evidence="10">Ammonium transporter</fullName>
    </submittedName>
</protein>
<comment type="subcellular location">
    <subcellularLocation>
        <location evidence="1">Membrane</location>
        <topology evidence="1">Multi-pass membrane protein</topology>
    </subcellularLocation>
</comment>
<feature type="transmembrane region" description="Helical" evidence="8">
    <location>
        <begin position="54"/>
        <end position="74"/>
    </location>
</feature>
<dbReference type="PROSITE" id="PS01219">
    <property type="entry name" value="AMMONIUM_TRANSP"/>
    <property type="match status" value="1"/>
</dbReference>
<dbReference type="Proteomes" id="UP000240530">
    <property type="component" value="Unassembled WGS sequence"/>
</dbReference>
<evidence type="ECO:0000256" key="1">
    <source>
        <dbReference type="ARBA" id="ARBA00004141"/>
    </source>
</evidence>
<dbReference type="Gene3D" id="1.10.3430.10">
    <property type="entry name" value="Ammonium transporter AmtB like domains"/>
    <property type="match status" value="1"/>
</dbReference>
<dbReference type="PANTHER" id="PTHR11730:SF62">
    <property type="entry name" value="AMMONIUM TRANSPORTER SLL1017-RELATED"/>
    <property type="match status" value="1"/>
</dbReference>
<feature type="transmembrane region" description="Helical" evidence="8">
    <location>
        <begin position="104"/>
        <end position="123"/>
    </location>
</feature>
<organism evidence="10 11">
    <name type="scientific">Photobacterium leiognathi subsp. mandapamensis</name>
    <name type="common">Photobacterium mandapamensis</name>
    <dbReference type="NCBI Taxonomy" id="48408"/>
    <lineage>
        <taxon>Bacteria</taxon>
        <taxon>Pseudomonadati</taxon>
        <taxon>Pseudomonadota</taxon>
        <taxon>Gammaproteobacteria</taxon>
        <taxon>Vibrionales</taxon>
        <taxon>Vibrionaceae</taxon>
        <taxon>Photobacterium</taxon>
    </lineage>
</organism>
<dbReference type="GO" id="GO:0097272">
    <property type="term" value="P:ammonium homeostasis"/>
    <property type="evidence" value="ECO:0007669"/>
    <property type="project" value="TreeGrafter"/>
</dbReference>
<dbReference type="InterPro" id="IPR019879">
    <property type="entry name" value="Ammonium_transptr_marine"/>
</dbReference>
<feature type="transmembrane region" description="Helical" evidence="8">
    <location>
        <begin position="293"/>
        <end position="315"/>
    </location>
</feature>
<feature type="transmembrane region" description="Helical" evidence="8">
    <location>
        <begin position="327"/>
        <end position="344"/>
    </location>
</feature>
<dbReference type="InterPro" id="IPR018047">
    <property type="entry name" value="Ammonium_transpt_CS"/>
</dbReference>
<evidence type="ECO:0000313" key="10">
    <source>
        <dbReference type="EMBL" id="PSV12093.1"/>
    </source>
</evidence>
<feature type="transmembrane region" description="Helical" evidence="8">
    <location>
        <begin position="12"/>
        <end position="33"/>
    </location>
</feature>
<dbReference type="PANTHER" id="PTHR11730">
    <property type="entry name" value="AMMONIUM TRANSPORTER"/>
    <property type="match status" value="1"/>
</dbReference>
<comment type="similarity">
    <text evidence="2">Belongs to the ammonia transporter channel (TC 1.A.11.2) family.</text>
</comment>
<evidence type="ECO:0000256" key="2">
    <source>
        <dbReference type="ARBA" id="ARBA00005887"/>
    </source>
</evidence>
<dbReference type="AlphaFoldDB" id="A0A2T3KX89"/>
<keyword evidence="7" id="KW-0924">Ammonia transport</keyword>
<dbReference type="GeneID" id="99740361"/>
<dbReference type="SUPFAM" id="SSF111352">
    <property type="entry name" value="Ammonium transporter"/>
    <property type="match status" value="1"/>
</dbReference>
<dbReference type="GO" id="GO:0016020">
    <property type="term" value="C:membrane"/>
    <property type="evidence" value="ECO:0007669"/>
    <property type="project" value="UniProtKB-SubCell"/>
</dbReference>
<feature type="transmembrane region" description="Helical" evidence="8">
    <location>
        <begin position="128"/>
        <end position="145"/>
    </location>
</feature>